<evidence type="ECO:0000256" key="6">
    <source>
        <dbReference type="SAM" id="Phobius"/>
    </source>
</evidence>
<dbReference type="InterPro" id="IPR012435">
    <property type="entry name" value="TMEM144"/>
</dbReference>
<organism evidence="8 9">
    <name type="scientific">Triplophysa rosa</name>
    <name type="common">Cave loach</name>
    <dbReference type="NCBI Taxonomy" id="992332"/>
    <lineage>
        <taxon>Eukaryota</taxon>
        <taxon>Metazoa</taxon>
        <taxon>Chordata</taxon>
        <taxon>Craniata</taxon>
        <taxon>Vertebrata</taxon>
        <taxon>Euteleostomi</taxon>
        <taxon>Actinopterygii</taxon>
        <taxon>Neopterygii</taxon>
        <taxon>Teleostei</taxon>
        <taxon>Ostariophysi</taxon>
        <taxon>Cypriniformes</taxon>
        <taxon>Nemacheilidae</taxon>
        <taxon>Triplophysa</taxon>
    </lineage>
</organism>
<reference evidence="8" key="1">
    <citation type="submission" date="2021-02" db="EMBL/GenBank/DDBJ databases">
        <title>Comparative genomics reveals that relaxation of natural selection precedes convergent phenotypic evolution of cavefish.</title>
        <authorList>
            <person name="Peng Z."/>
        </authorList>
    </citation>
    <scope>NUCLEOTIDE SEQUENCE</scope>
    <source>
        <tissue evidence="8">Muscle</tissue>
    </source>
</reference>
<comment type="subcellular location">
    <subcellularLocation>
        <location evidence="1">Membrane</location>
        <topology evidence="1">Multi-pass membrane protein</topology>
    </subcellularLocation>
</comment>
<dbReference type="Proteomes" id="UP001059041">
    <property type="component" value="Linkage Group LG4"/>
</dbReference>
<evidence type="ECO:0000256" key="2">
    <source>
        <dbReference type="ARBA" id="ARBA00005731"/>
    </source>
</evidence>
<accession>A0A9W7WYU9</accession>
<dbReference type="InterPro" id="IPR037185">
    <property type="entry name" value="EmrE-like"/>
</dbReference>
<feature type="transmembrane region" description="Helical" evidence="6">
    <location>
        <begin position="107"/>
        <end position="129"/>
    </location>
</feature>
<dbReference type="Pfam" id="PF07857">
    <property type="entry name" value="TMEM144"/>
    <property type="match status" value="1"/>
</dbReference>
<dbReference type="SUPFAM" id="SSF103481">
    <property type="entry name" value="Multidrug resistance efflux transporter EmrE"/>
    <property type="match status" value="1"/>
</dbReference>
<dbReference type="OrthoDB" id="426527at2759"/>
<feature type="transmembrane region" description="Helical" evidence="6">
    <location>
        <begin position="368"/>
        <end position="387"/>
    </location>
</feature>
<name>A0A9W7WYU9_TRIRA</name>
<feature type="transmembrane region" description="Helical" evidence="6">
    <location>
        <begin position="336"/>
        <end position="356"/>
    </location>
</feature>
<comment type="caution">
    <text evidence="8">The sequence shown here is derived from an EMBL/GenBank/DDBJ whole genome shotgun (WGS) entry which is preliminary data.</text>
</comment>
<dbReference type="EMBL" id="JAFHDT010000004">
    <property type="protein sequence ID" value="KAI7810699.1"/>
    <property type="molecule type" value="Genomic_DNA"/>
</dbReference>
<dbReference type="PANTHER" id="PTHR16119:SF17">
    <property type="entry name" value="TRANSMEMBRANE PROTEIN 144"/>
    <property type="match status" value="1"/>
</dbReference>
<keyword evidence="7" id="KW-0732">Signal</keyword>
<evidence type="ECO:0000256" key="3">
    <source>
        <dbReference type="ARBA" id="ARBA00022692"/>
    </source>
</evidence>
<dbReference type="GO" id="GO:0016020">
    <property type="term" value="C:membrane"/>
    <property type="evidence" value="ECO:0007669"/>
    <property type="project" value="UniProtKB-SubCell"/>
</dbReference>
<feature type="transmembrane region" description="Helical" evidence="6">
    <location>
        <begin position="169"/>
        <end position="188"/>
    </location>
</feature>
<dbReference type="GO" id="GO:0015144">
    <property type="term" value="F:carbohydrate transmembrane transporter activity"/>
    <property type="evidence" value="ECO:0007669"/>
    <property type="project" value="InterPro"/>
</dbReference>
<dbReference type="AlphaFoldDB" id="A0A9W7WYU9"/>
<proteinExistence type="inferred from homology"/>
<keyword evidence="4 6" id="KW-1133">Transmembrane helix</keyword>
<evidence type="ECO:0000256" key="1">
    <source>
        <dbReference type="ARBA" id="ARBA00004141"/>
    </source>
</evidence>
<evidence type="ECO:0000313" key="9">
    <source>
        <dbReference type="Proteomes" id="UP001059041"/>
    </source>
</evidence>
<keyword evidence="9" id="KW-1185">Reference proteome</keyword>
<keyword evidence="5 6" id="KW-0472">Membrane</keyword>
<evidence type="ECO:0000256" key="4">
    <source>
        <dbReference type="ARBA" id="ARBA00022989"/>
    </source>
</evidence>
<feature type="transmembrane region" description="Helical" evidence="6">
    <location>
        <begin position="310"/>
        <end position="330"/>
    </location>
</feature>
<comment type="similarity">
    <text evidence="2">Belongs to the TMEM144 family.</text>
</comment>
<feature type="transmembrane region" description="Helical" evidence="6">
    <location>
        <begin position="51"/>
        <end position="70"/>
    </location>
</feature>
<gene>
    <name evidence="8" type="ORF">IRJ41_005512</name>
</gene>
<feature type="transmembrane region" description="Helical" evidence="6">
    <location>
        <begin position="82"/>
        <end position="101"/>
    </location>
</feature>
<sequence>MNPRVAALIAALLCALSTGAAQHLDTEWLADGVHESVQLLQVSNSTNSSDLIYGFVSCGVSALFYGSNFVPVKKIDTGDGMFFQWILCAAIWTVSLVVNIILNSPKFWPIVMLGGAIWATGNITVVPIVKTIGLGLGLLIWASVNLLMGWASSRFGWFGIEAESVSKPVLNYCGAGLCLMSAIVFFFVKSDVQRSPTSEETSLLIDHTVNSEAVAVTDESWVDALRPRTKRLVGSLLAVVAGLLYGSSFIPVLYVKYHAADPDSQYRGASQFDLDYVFAQYSGIFLTSTVYFILYCAIKKNKPQVFPKAVLPGFVSGLMWGVATCCWFLANHYLSPVVSFPIITTVPGVIAALWGVVVFREVKGLRNYIVLILAFCLVLSGALLTAFSKV</sequence>
<feature type="signal peptide" evidence="7">
    <location>
        <begin position="1"/>
        <end position="21"/>
    </location>
</feature>
<evidence type="ECO:0000313" key="8">
    <source>
        <dbReference type="EMBL" id="KAI7810699.1"/>
    </source>
</evidence>
<evidence type="ECO:0000256" key="5">
    <source>
        <dbReference type="ARBA" id="ARBA00023136"/>
    </source>
</evidence>
<feature type="transmembrane region" description="Helical" evidence="6">
    <location>
        <begin position="277"/>
        <end position="298"/>
    </location>
</feature>
<evidence type="ECO:0000256" key="7">
    <source>
        <dbReference type="SAM" id="SignalP"/>
    </source>
</evidence>
<feature type="transmembrane region" description="Helical" evidence="6">
    <location>
        <begin position="136"/>
        <end position="157"/>
    </location>
</feature>
<protein>
    <submittedName>
        <fullName evidence="8">Transmembrane protein 144</fullName>
    </submittedName>
</protein>
<feature type="transmembrane region" description="Helical" evidence="6">
    <location>
        <begin position="236"/>
        <end position="257"/>
    </location>
</feature>
<dbReference type="InterPro" id="IPR010651">
    <property type="entry name" value="Sugar_transport"/>
</dbReference>
<keyword evidence="3 6" id="KW-0812">Transmembrane</keyword>
<dbReference type="PANTHER" id="PTHR16119">
    <property type="entry name" value="TRANSMEMBRANE PROTEIN 144"/>
    <property type="match status" value="1"/>
</dbReference>
<feature type="chain" id="PRO_5040719972" evidence="7">
    <location>
        <begin position="22"/>
        <end position="390"/>
    </location>
</feature>